<dbReference type="SUPFAM" id="SSF56204">
    <property type="entry name" value="Hect, E3 ligase catalytic domain"/>
    <property type="match status" value="1"/>
</dbReference>
<dbReference type="EMBL" id="CP111019">
    <property type="protein sequence ID" value="WAR11820.1"/>
    <property type="molecule type" value="Genomic_DNA"/>
</dbReference>
<evidence type="ECO:0000313" key="2">
    <source>
        <dbReference type="Proteomes" id="UP001164746"/>
    </source>
</evidence>
<dbReference type="Proteomes" id="UP001164746">
    <property type="component" value="Chromosome 8"/>
</dbReference>
<feature type="non-terminal residue" evidence="1">
    <location>
        <position position="1"/>
    </location>
</feature>
<reference evidence="1" key="1">
    <citation type="submission" date="2022-11" db="EMBL/GenBank/DDBJ databases">
        <title>Centuries of genome instability and evolution in soft-shell clam transmissible cancer (bioRxiv).</title>
        <authorList>
            <person name="Hart S.F.M."/>
            <person name="Yonemitsu M.A."/>
            <person name="Giersch R.M."/>
            <person name="Beal B.F."/>
            <person name="Arriagada G."/>
            <person name="Davis B.W."/>
            <person name="Ostrander E.A."/>
            <person name="Goff S.P."/>
            <person name="Metzger M.J."/>
        </authorList>
    </citation>
    <scope>NUCLEOTIDE SEQUENCE</scope>
    <source>
        <strain evidence="1">MELC-2E11</strain>
        <tissue evidence="1">Siphon/mantle</tissue>
    </source>
</reference>
<proteinExistence type="predicted"/>
<organism evidence="1 2">
    <name type="scientific">Mya arenaria</name>
    <name type="common">Soft-shell clam</name>
    <dbReference type="NCBI Taxonomy" id="6604"/>
    <lineage>
        <taxon>Eukaryota</taxon>
        <taxon>Metazoa</taxon>
        <taxon>Spiralia</taxon>
        <taxon>Lophotrochozoa</taxon>
        <taxon>Mollusca</taxon>
        <taxon>Bivalvia</taxon>
        <taxon>Autobranchia</taxon>
        <taxon>Heteroconchia</taxon>
        <taxon>Euheterodonta</taxon>
        <taxon>Imparidentia</taxon>
        <taxon>Neoheterodontei</taxon>
        <taxon>Myida</taxon>
        <taxon>Myoidea</taxon>
        <taxon>Myidae</taxon>
        <taxon>Mya</taxon>
    </lineage>
</organism>
<protein>
    <submittedName>
        <fullName evidence="1">G2E3-like protein</fullName>
    </submittedName>
</protein>
<sequence>MSNQQRASQLLREAAALLHEQQAFTAPGQNTETVTAGTEYIRPTVHTHTSQLRAATRSLFAPYSNRGHHRRRTSTTAVPPISFWSRRFCALSSCTQDITPYREEKYRLFQADQAQFLDKLVETYPKLKDIGGLELLRTSLTSRNKLDIIPLPPGGYNAAYLADNGLLGQALCFIRPIQRDISVEDATINVSETENEATPEIHSGGPKSFPTIMEEKLSELKGKKEEFTIRVVRRLFHATAIDQLGEEGVDAEGLTFEFFSLFLEKTNIFNNRGTFTVDAKMLEEKTYTIMGKLTAMAAIYGHPGPKALSAHLVTFILRGQESTIEEISDNCFGEDVRNAIREISECSLDTAFGNNVALLEEAGFRKVPTDENKAMAISALKLHNGFYKFLGPIMQFMEGLKLHGVLEALKASSSDAEAILGISSSHTSADTVVDLFSPSYSADKEEKDNEEMIIYNFSNFLKKVERGQIETPWLNLDEPYSTKNATINMGHVLQTLLGCPRPPRNITAGTGLIEFNHKDNRLSHVNTCAPSLCFAATRSLNNYNELEKHMMHIIRDNKRDRDWD</sequence>
<gene>
    <name evidence="1" type="ORF">MAR_026000</name>
</gene>
<dbReference type="InterPro" id="IPR035983">
    <property type="entry name" value="Hect_E3_ubiquitin_ligase"/>
</dbReference>
<name>A0ABY7EPP2_MYAAR</name>
<dbReference type="Gene3D" id="3.90.1750.10">
    <property type="entry name" value="Hect, E3 ligase catalytic domains"/>
    <property type="match status" value="1"/>
</dbReference>
<accession>A0ABY7EPP2</accession>
<evidence type="ECO:0000313" key="1">
    <source>
        <dbReference type="EMBL" id="WAR11820.1"/>
    </source>
</evidence>
<keyword evidence="2" id="KW-1185">Reference proteome</keyword>